<name>A0A9N9T946_DIABA</name>
<sequence>MKGGEKLYTELLKQGKGIVDTLKEGISVKRAKKTRGEDRGYQVQVDIFNLEGDVTKEEILMQVRRYTGSRWTNDVKLVSIRENEDEDTNVMVGLMRIAAKKALEKEHIPIGWNSCQIQERDCISRGALDACSSGIVK</sequence>
<accession>A0A9N9T946</accession>
<dbReference type="EMBL" id="OU898282">
    <property type="protein sequence ID" value="CAG9838405.1"/>
    <property type="molecule type" value="Genomic_DNA"/>
</dbReference>
<proteinExistence type="predicted"/>
<dbReference type="AlphaFoldDB" id="A0A9N9T946"/>
<protein>
    <submittedName>
        <fullName evidence="1">Uncharacterized protein</fullName>
    </submittedName>
</protein>
<gene>
    <name evidence="1" type="ORF">DIABBA_LOCUS11300</name>
</gene>
<keyword evidence="2" id="KW-1185">Reference proteome</keyword>
<dbReference type="Proteomes" id="UP001153709">
    <property type="component" value="Chromosome 7"/>
</dbReference>
<evidence type="ECO:0000313" key="2">
    <source>
        <dbReference type="Proteomes" id="UP001153709"/>
    </source>
</evidence>
<organism evidence="1 2">
    <name type="scientific">Diabrotica balteata</name>
    <name type="common">Banded cucumber beetle</name>
    <dbReference type="NCBI Taxonomy" id="107213"/>
    <lineage>
        <taxon>Eukaryota</taxon>
        <taxon>Metazoa</taxon>
        <taxon>Ecdysozoa</taxon>
        <taxon>Arthropoda</taxon>
        <taxon>Hexapoda</taxon>
        <taxon>Insecta</taxon>
        <taxon>Pterygota</taxon>
        <taxon>Neoptera</taxon>
        <taxon>Endopterygota</taxon>
        <taxon>Coleoptera</taxon>
        <taxon>Polyphaga</taxon>
        <taxon>Cucujiformia</taxon>
        <taxon>Chrysomeloidea</taxon>
        <taxon>Chrysomelidae</taxon>
        <taxon>Galerucinae</taxon>
        <taxon>Diabroticina</taxon>
        <taxon>Diabroticites</taxon>
        <taxon>Diabrotica</taxon>
    </lineage>
</organism>
<evidence type="ECO:0000313" key="1">
    <source>
        <dbReference type="EMBL" id="CAG9838405.1"/>
    </source>
</evidence>
<reference evidence="1" key="1">
    <citation type="submission" date="2022-01" db="EMBL/GenBank/DDBJ databases">
        <authorList>
            <person name="King R."/>
        </authorList>
    </citation>
    <scope>NUCLEOTIDE SEQUENCE</scope>
</reference>